<comment type="caution">
    <text evidence="1">The sequence shown here is derived from an EMBL/GenBank/DDBJ whole genome shotgun (WGS) entry which is preliminary data.</text>
</comment>
<protein>
    <submittedName>
        <fullName evidence="1">Uncharacterized protein</fullName>
    </submittedName>
</protein>
<keyword evidence="2" id="KW-1185">Reference proteome</keyword>
<name>A0A512NJD3_9HYPH</name>
<sequence>MALSLYVPSSDGEVGIDLREVLFKSPSVHMPTRHVIRNLLSYAPDEGGIPILTDAYALVPRLRAARCRASASPDGQCPL</sequence>
<gene>
    <name evidence="1" type="ORF">RSO01_62260</name>
</gene>
<proteinExistence type="predicted"/>
<reference evidence="1 2" key="1">
    <citation type="submission" date="2019-07" db="EMBL/GenBank/DDBJ databases">
        <title>Whole genome shotgun sequence of Reyranella soli NBRC 108950.</title>
        <authorList>
            <person name="Hosoyama A."/>
            <person name="Uohara A."/>
            <person name="Ohji S."/>
            <person name="Ichikawa N."/>
        </authorList>
    </citation>
    <scope>NUCLEOTIDE SEQUENCE [LARGE SCALE GENOMIC DNA]</scope>
    <source>
        <strain evidence="1 2">NBRC 108950</strain>
    </source>
</reference>
<dbReference type="EMBL" id="BKAJ01000118">
    <property type="protein sequence ID" value="GEP59060.1"/>
    <property type="molecule type" value="Genomic_DNA"/>
</dbReference>
<evidence type="ECO:0000313" key="1">
    <source>
        <dbReference type="EMBL" id="GEP59060.1"/>
    </source>
</evidence>
<evidence type="ECO:0000313" key="2">
    <source>
        <dbReference type="Proteomes" id="UP000321058"/>
    </source>
</evidence>
<dbReference type="Proteomes" id="UP000321058">
    <property type="component" value="Unassembled WGS sequence"/>
</dbReference>
<dbReference type="AlphaFoldDB" id="A0A512NJD3"/>
<accession>A0A512NJD3</accession>
<organism evidence="1 2">
    <name type="scientific">Reyranella soli</name>
    <dbReference type="NCBI Taxonomy" id="1230389"/>
    <lineage>
        <taxon>Bacteria</taxon>
        <taxon>Pseudomonadati</taxon>
        <taxon>Pseudomonadota</taxon>
        <taxon>Alphaproteobacteria</taxon>
        <taxon>Hyphomicrobiales</taxon>
        <taxon>Reyranellaceae</taxon>
        <taxon>Reyranella</taxon>
    </lineage>
</organism>